<protein>
    <recommendedName>
        <fullName evidence="3">Major capsid protein</fullName>
    </recommendedName>
</protein>
<organism evidence="1 2">
    <name type="scientific">Nematostella vectensis</name>
    <name type="common">Starlet sea anemone</name>
    <dbReference type="NCBI Taxonomy" id="45351"/>
    <lineage>
        <taxon>Eukaryota</taxon>
        <taxon>Metazoa</taxon>
        <taxon>Cnidaria</taxon>
        <taxon>Anthozoa</taxon>
        <taxon>Hexacorallia</taxon>
        <taxon>Actiniaria</taxon>
        <taxon>Edwardsiidae</taxon>
        <taxon>Nematostella</taxon>
    </lineage>
</organism>
<gene>
    <name evidence="1" type="ORF">NEMVEDRAFT_v1g222228</name>
</gene>
<name>A7T4I9_NEMVE</name>
<sequence>MAVASGVFNANTGNPAELNARSFAGTVLRRFPNGAAPMFALTSQGGKSKAKASTHGYFSKTLTFQVVTTTATQLVGDVTFAAWPSTVGVVPGMLFWNNRTFEVIRITTVNSGVSVTVVRGFGRVAAAAVNIGDKWVQAGTAFEEGSNRPTARRLTTEYIPNYTQIFRNAWAMTDTARASYAEMGISNIAENKADCMMFHSVDIESAMIFSQPKMDTSGATPMHATQGILDALRQYVPGNVNAAGGTTTFDQLVALVEVAFLYSTNLGSAKERVGFVDNQAMKVLNAIGRRSGQITMMTKESRFGMKYTSFEFYNGTIDLIIHPLLNGLQQTGTMLVMDMPALKLAYMDGRDTIPESYTTVSSSDSNGVDGQGGSLTTELAVELINPAACCLVTGLTSGIA</sequence>
<dbReference type="HOGENOM" id="CLU_703612_0_0_1"/>
<evidence type="ECO:0008006" key="3">
    <source>
        <dbReference type="Google" id="ProtNLM"/>
    </source>
</evidence>
<proteinExistence type="predicted"/>
<evidence type="ECO:0000313" key="1">
    <source>
        <dbReference type="EMBL" id="EDO29125.1"/>
    </source>
</evidence>
<accession>A7T4I9</accession>
<dbReference type="InterPro" id="IPR035198">
    <property type="entry name" value="SU10_MCP"/>
</dbReference>
<reference evidence="1 2" key="1">
    <citation type="journal article" date="2007" name="Science">
        <title>Sea anemone genome reveals ancestral eumetazoan gene repertoire and genomic organization.</title>
        <authorList>
            <person name="Putnam N.H."/>
            <person name="Srivastava M."/>
            <person name="Hellsten U."/>
            <person name="Dirks B."/>
            <person name="Chapman J."/>
            <person name="Salamov A."/>
            <person name="Terry A."/>
            <person name="Shapiro H."/>
            <person name="Lindquist E."/>
            <person name="Kapitonov V.V."/>
            <person name="Jurka J."/>
            <person name="Genikhovich G."/>
            <person name="Grigoriev I.V."/>
            <person name="Lucas S.M."/>
            <person name="Steele R.E."/>
            <person name="Finnerty J.R."/>
            <person name="Technau U."/>
            <person name="Martindale M.Q."/>
            <person name="Rokhsar D.S."/>
        </authorList>
    </citation>
    <scope>NUCLEOTIDE SEQUENCE [LARGE SCALE GENOMIC DNA]</scope>
    <source>
        <strain evidence="2">CH2 X CH6</strain>
    </source>
</reference>
<keyword evidence="2" id="KW-1185">Reference proteome</keyword>
<dbReference type="EMBL" id="DS470881">
    <property type="protein sequence ID" value="EDO29125.1"/>
    <property type="molecule type" value="Genomic_DNA"/>
</dbReference>
<dbReference type="InParanoid" id="A7T4I9"/>
<dbReference type="Proteomes" id="UP000001593">
    <property type="component" value="Unassembled WGS sequence"/>
</dbReference>
<evidence type="ECO:0000313" key="2">
    <source>
        <dbReference type="Proteomes" id="UP000001593"/>
    </source>
</evidence>
<dbReference type="AlphaFoldDB" id="A7T4I9"/>
<dbReference type="Pfam" id="PF17236">
    <property type="entry name" value="SU10_MCP"/>
    <property type="match status" value="1"/>
</dbReference>